<accession>A0A381QQY4</accession>
<evidence type="ECO:0000259" key="5">
    <source>
        <dbReference type="PROSITE" id="PS51007"/>
    </source>
</evidence>
<evidence type="ECO:0000256" key="2">
    <source>
        <dbReference type="ARBA" id="ARBA00022723"/>
    </source>
</evidence>
<organism evidence="6">
    <name type="scientific">marine metagenome</name>
    <dbReference type="NCBI Taxonomy" id="408172"/>
    <lineage>
        <taxon>unclassified sequences</taxon>
        <taxon>metagenomes</taxon>
        <taxon>ecological metagenomes</taxon>
    </lineage>
</organism>
<dbReference type="PROSITE" id="PS51007">
    <property type="entry name" value="CYTC"/>
    <property type="match status" value="1"/>
</dbReference>
<keyword evidence="3" id="KW-0408">Iron</keyword>
<dbReference type="SUPFAM" id="SSF46626">
    <property type="entry name" value="Cytochrome c"/>
    <property type="match status" value="1"/>
</dbReference>
<dbReference type="SUPFAM" id="SSF49742">
    <property type="entry name" value="PHM/PNGase F"/>
    <property type="match status" value="2"/>
</dbReference>
<protein>
    <recommendedName>
        <fullName evidence="5">Cytochrome c domain-containing protein</fullName>
    </recommendedName>
</protein>
<evidence type="ECO:0000256" key="1">
    <source>
        <dbReference type="ARBA" id="ARBA00022617"/>
    </source>
</evidence>
<dbReference type="InterPro" id="IPR008977">
    <property type="entry name" value="PHM/PNGase_F_dom_sf"/>
</dbReference>
<dbReference type="GO" id="GO:0009055">
    <property type="term" value="F:electron transfer activity"/>
    <property type="evidence" value="ECO:0007669"/>
    <property type="project" value="InterPro"/>
</dbReference>
<gene>
    <name evidence="6" type="ORF">METZ01_LOCUS34629</name>
</gene>
<dbReference type="InterPro" id="IPR014784">
    <property type="entry name" value="Cu2_ascorb_mOase-like_C"/>
</dbReference>
<evidence type="ECO:0000256" key="4">
    <source>
        <dbReference type="ARBA" id="ARBA00023157"/>
    </source>
</evidence>
<evidence type="ECO:0000256" key="3">
    <source>
        <dbReference type="ARBA" id="ARBA00023004"/>
    </source>
</evidence>
<evidence type="ECO:0000313" key="6">
    <source>
        <dbReference type="EMBL" id="SUZ81775.1"/>
    </source>
</evidence>
<dbReference type="InterPro" id="IPR036909">
    <property type="entry name" value="Cyt_c-like_dom_sf"/>
</dbReference>
<dbReference type="Gene3D" id="2.60.120.230">
    <property type="match status" value="1"/>
</dbReference>
<keyword evidence="2" id="KW-0479">Metal-binding</keyword>
<dbReference type="GO" id="GO:0020037">
    <property type="term" value="F:heme binding"/>
    <property type="evidence" value="ECO:0007669"/>
    <property type="project" value="InterPro"/>
</dbReference>
<dbReference type="AlphaFoldDB" id="A0A381QQY4"/>
<reference evidence="6" key="1">
    <citation type="submission" date="2018-05" db="EMBL/GenBank/DDBJ databases">
        <authorList>
            <person name="Lanie J.A."/>
            <person name="Ng W.-L."/>
            <person name="Kazmierczak K.M."/>
            <person name="Andrzejewski T.M."/>
            <person name="Davidsen T.M."/>
            <person name="Wayne K.J."/>
            <person name="Tettelin H."/>
            <person name="Glass J.I."/>
            <person name="Rusch D."/>
            <person name="Podicherti R."/>
            <person name="Tsui H.-C.T."/>
            <person name="Winkler M.E."/>
        </authorList>
    </citation>
    <scope>NUCLEOTIDE SEQUENCE</scope>
</reference>
<dbReference type="InterPro" id="IPR009056">
    <property type="entry name" value="Cyt_c-like_dom"/>
</dbReference>
<feature type="domain" description="Cytochrome c" evidence="5">
    <location>
        <begin position="22"/>
        <end position="115"/>
    </location>
</feature>
<sequence>MIRSRYMFSFKLSIFLLAFALPALAQDAPTYSRDVAPILQQKCQSCHNPNGIGPMPLMNYGQVRPFAALIQNRTSKRIMPPWHLDPTIGIQGYKNDNSLSDKQIAVITAWVEAGSLEGNPADLPVPIDIPTGEEWQLADQLGQPDLVIKSKPYDVIADGQDQWWMPNVPFEGLEEERFLRAAEFKPSYPLGKKVVHHGHAVLIPEGERRQVALARYGVGKSWERFPEGTGMRVPPNGRIAWNLHYFPVGVSGQNDVVEVGLWFYPEGEQPEFETGGETMFRVDGLKGMARGQDIVIPPHGYQVLQGTHRLDSPAIIHSYRPHLHMRGKVMTMEAIYPDGTKEVLSQVNKYNHNWQIAYIYEDDEKPLLPAGTILQFSSVFDNTANNPINPDPEQWVVFGRRGVDEMSHAWVGITYINEEQFSQVIAERRVQQETLRLN</sequence>
<dbReference type="GO" id="GO:0046872">
    <property type="term" value="F:metal ion binding"/>
    <property type="evidence" value="ECO:0007669"/>
    <property type="project" value="UniProtKB-KW"/>
</dbReference>
<proteinExistence type="predicted"/>
<name>A0A381QQY4_9ZZZZ</name>
<keyword evidence="4" id="KW-1015">Disulfide bond</keyword>
<keyword evidence="1" id="KW-0349">Heme</keyword>
<dbReference type="GO" id="GO:0016715">
    <property type="term" value="F:oxidoreductase activity, acting on paired donors, with incorporation or reduction of molecular oxygen, reduced ascorbate as one donor, and incorporation of one atom of oxygen"/>
    <property type="evidence" value="ECO:0007669"/>
    <property type="project" value="InterPro"/>
</dbReference>
<dbReference type="EMBL" id="UINC01001482">
    <property type="protein sequence ID" value="SUZ81775.1"/>
    <property type="molecule type" value="Genomic_DNA"/>
</dbReference>